<accession>F6DFQ1</accession>
<dbReference type="EMBL" id="CP002777">
    <property type="protein sequence ID" value="AEG33137.1"/>
    <property type="molecule type" value="Genomic_DNA"/>
</dbReference>
<evidence type="ECO:0000313" key="2">
    <source>
        <dbReference type="Proteomes" id="UP000009233"/>
    </source>
</evidence>
<evidence type="ECO:0000313" key="1">
    <source>
        <dbReference type="EMBL" id="AEG33137.1"/>
    </source>
</evidence>
<dbReference type="KEGG" id="tts:Ththe16_0716"/>
<dbReference type="AlphaFoldDB" id="F6DFQ1"/>
<reference evidence="1" key="1">
    <citation type="submission" date="2011-05" db="EMBL/GenBank/DDBJ databases">
        <title>Complete sequence of chromosome of Thermus thermophilus SG0.5JP17-16.</title>
        <authorList>
            <consortium name="US DOE Joint Genome Institute"/>
            <person name="Lucas S."/>
            <person name="Han J."/>
            <person name="Lapidus A."/>
            <person name="Cheng J.-F."/>
            <person name="Goodwin L."/>
            <person name="Pitluck S."/>
            <person name="Peters L."/>
            <person name="Mikhailova N."/>
            <person name="Teshima H."/>
            <person name="Han C."/>
            <person name="Tapia R."/>
            <person name="Land M."/>
            <person name="Hauser L."/>
            <person name="Kyrpides N."/>
            <person name="Ivanova N."/>
            <person name="Pagani I."/>
            <person name="Allgaier M."/>
            <person name="Hugenholtz P."/>
            <person name="Singer S."/>
            <person name="Gladden J."/>
            <person name="Woyke T."/>
        </authorList>
    </citation>
    <scope>NUCLEOTIDE SEQUENCE</scope>
    <source>
        <strain evidence="1">SG0.5JP17-16</strain>
    </source>
</reference>
<name>F6DFQ1_THETG</name>
<proteinExistence type="predicted"/>
<gene>
    <name evidence="1" type="ordered locus">Ththe16_0716</name>
</gene>
<organism evidence="1 2">
    <name type="scientific">Thermus thermophilus (strain SG0.5JP17-16)</name>
    <dbReference type="NCBI Taxonomy" id="762633"/>
    <lineage>
        <taxon>Bacteria</taxon>
        <taxon>Thermotogati</taxon>
        <taxon>Deinococcota</taxon>
        <taxon>Deinococci</taxon>
        <taxon>Thermales</taxon>
        <taxon>Thermaceae</taxon>
        <taxon>Thermus</taxon>
    </lineage>
</organism>
<dbReference type="Proteomes" id="UP000009233">
    <property type="component" value="Chromosome"/>
</dbReference>
<dbReference type="HOGENOM" id="CLU_3384285_0_0_0"/>
<protein>
    <submittedName>
        <fullName evidence="1">Uncharacterized protein</fullName>
    </submittedName>
</protein>
<sequence length="33" mass="3615">MPRRRYPRLLEQFLASEAKVGVPSASLLAGGFP</sequence>